<dbReference type="InterPro" id="IPR005467">
    <property type="entry name" value="His_kinase_dom"/>
</dbReference>
<dbReference type="Gene3D" id="6.10.340.10">
    <property type="match status" value="1"/>
</dbReference>
<name>A0A6L5YPX3_9FIRM</name>
<dbReference type="Gene3D" id="3.30.565.10">
    <property type="entry name" value="Histidine kinase-like ATPase, C-terminal domain"/>
    <property type="match status" value="1"/>
</dbReference>
<evidence type="ECO:0000256" key="2">
    <source>
        <dbReference type="ARBA" id="ARBA00023012"/>
    </source>
</evidence>
<dbReference type="SUPFAM" id="SSF55874">
    <property type="entry name" value="ATPase domain of HSP90 chaperone/DNA topoisomerase II/histidine kinase"/>
    <property type="match status" value="1"/>
</dbReference>
<reference evidence="5 6" key="1">
    <citation type="submission" date="2019-08" db="EMBL/GenBank/DDBJ databases">
        <title>In-depth cultivation of the pig gut microbiome towards novel bacterial diversity and tailored functional studies.</title>
        <authorList>
            <person name="Wylensek D."/>
            <person name="Hitch T.C.A."/>
            <person name="Clavel T."/>
        </authorList>
    </citation>
    <scope>NUCLEOTIDE SEQUENCE [LARGE SCALE GENOMIC DNA]</scope>
    <source>
        <strain evidence="5 6">MUC/MUC-530-WT-4D</strain>
    </source>
</reference>
<protein>
    <submittedName>
        <fullName evidence="5">Sensor histidine kinase</fullName>
    </submittedName>
</protein>
<feature type="transmembrane region" description="Helical" evidence="3">
    <location>
        <begin position="294"/>
        <end position="318"/>
    </location>
</feature>
<dbReference type="PANTHER" id="PTHR34220">
    <property type="entry name" value="SENSOR HISTIDINE KINASE YPDA"/>
    <property type="match status" value="1"/>
</dbReference>
<keyword evidence="1 5" id="KW-0808">Transferase</keyword>
<dbReference type="GO" id="GO:0000155">
    <property type="term" value="F:phosphorelay sensor kinase activity"/>
    <property type="evidence" value="ECO:0007669"/>
    <property type="project" value="InterPro"/>
</dbReference>
<dbReference type="InterPro" id="IPR010559">
    <property type="entry name" value="Sig_transdc_His_kin_internal"/>
</dbReference>
<dbReference type="InterPro" id="IPR050640">
    <property type="entry name" value="Bact_2-comp_sensor_kinase"/>
</dbReference>
<sequence>MFQKFRHSLAVPKIKRQINLIFFLSSIIPICIFGLFAIFNARNQMLRQYESQLETDALRVNSTLFDLTTTIRISTANILDNESYWNLFNETYTENFAGSYQSLVNYLHTFRNNTAAISSVCMYTDNPSIPEDEDHSIRVMTDGFDSEPWYQYLESSAYNTWTCAPYEDRFGNTTYELTLVEKIVLKNSPYNAYLVTRLDSNYIRNRLLTGENLIMASVDSGKVFFSSNRSWIWKEMPYSSNFHDWNYKYTGPVTIDDTSLLTSIVTFHPYQTDNRFYILVSDKNAYNNINQITVIYLVILLFATLVPTLLIFLFSSYFSGRIQVLKHAMHQASLGDYNIIDNFRGDDELTDTFRDLKTTVHQIHEKESRFYESQLNEQQLINTQQQMEFKMLASQINPHFLYNTLETIRMQAIASNNRDVADSINLLGKTMHYVLENTGTNSTTIAKELTHVITYLKIQKLRFGDRVNYEIHVPPYLNLEQFRILPLLLQPIVENAIVHGLEGVTQNGLVSINFILEEPNLYITIHDNGEGMDEASIEQLREHIYEKNNHSSVSIGLRNIDHRLRLLYGDEYGLSIESELHSGTTLTLTLPLSQIIDPDALSDILMLREEYLEQDIESDE</sequence>
<organism evidence="5 6">
    <name type="scientific">Roseburia porci</name>
    <dbReference type="NCBI Taxonomy" id="2605790"/>
    <lineage>
        <taxon>Bacteria</taxon>
        <taxon>Bacillati</taxon>
        <taxon>Bacillota</taxon>
        <taxon>Clostridia</taxon>
        <taxon>Lachnospirales</taxon>
        <taxon>Lachnospiraceae</taxon>
        <taxon>Roseburia</taxon>
    </lineage>
</organism>
<dbReference type="Pfam" id="PF06580">
    <property type="entry name" value="His_kinase"/>
    <property type="match status" value="1"/>
</dbReference>
<feature type="transmembrane region" description="Helical" evidence="3">
    <location>
        <begin position="20"/>
        <end position="39"/>
    </location>
</feature>
<dbReference type="Proteomes" id="UP000474024">
    <property type="component" value="Unassembled WGS sequence"/>
</dbReference>
<gene>
    <name evidence="5" type="ORF">FYJ75_05280</name>
</gene>
<keyword evidence="1 5" id="KW-0418">Kinase</keyword>
<evidence type="ECO:0000256" key="1">
    <source>
        <dbReference type="ARBA" id="ARBA00022777"/>
    </source>
</evidence>
<dbReference type="InterPro" id="IPR036890">
    <property type="entry name" value="HATPase_C_sf"/>
</dbReference>
<dbReference type="RefSeq" id="WP_154429417.1">
    <property type="nucleotide sequence ID" value="NZ_VUNI01000006.1"/>
</dbReference>
<dbReference type="PROSITE" id="PS50109">
    <property type="entry name" value="HIS_KIN"/>
    <property type="match status" value="1"/>
</dbReference>
<feature type="domain" description="Histidine kinase" evidence="4">
    <location>
        <begin position="485"/>
        <end position="594"/>
    </location>
</feature>
<dbReference type="InterPro" id="IPR003594">
    <property type="entry name" value="HATPase_dom"/>
</dbReference>
<keyword evidence="3" id="KW-1133">Transmembrane helix</keyword>
<dbReference type="AlphaFoldDB" id="A0A6L5YPX3"/>
<comment type="caution">
    <text evidence="5">The sequence shown here is derived from an EMBL/GenBank/DDBJ whole genome shotgun (WGS) entry which is preliminary data.</text>
</comment>
<keyword evidence="3" id="KW-0472">Membrane</keyword>
<evidence type="ECO:0000256" key="3">
    <source>
        <dbReference type="SAM" id="Phobius"/>
    </source>
</evidence>
<dbReference type="PANTHER" id="PTHR34220:SF7">
    <property type="entry name" value="SENSOR HISTIDINE KINASE YPDA"/>
    <property type="match status" value="1"/>
</dbReference>
<keyword evidence="2" id="KW-0902">Two-component regulatory system</keyword>
<evidence type="ECO:0000313" key="5">
    <source>
        <dbReference type="EMBL" id="MST74450.1"/>
    </source>
</evidence>
<proteinExistence type="predicted"/>
<keyword evidence="6" id="KW-1185">Reference proteome</keyword>
<dbReference type="GO" id="GO:0016020">
    <property type="term" value="C:membrane"/>
    <property type="evidence" value="ECO:0007669"/>
    <property type="project" value="InterPro"/>
</dbReference>
<keyword evidence="3" id="KW-0812">Transmembrane</keyword>
<evidence type="ECO:0000313" key="6">
    <source>
        <dbReference type="Proteomes" id="UP000474024"/>
    </source>
</evidence>
<evidence type="ECO:0000259" key="4">
    <source>
        <dbReference type="PROSITE" id="PS50109"/>
    </source>
</evidence>
<accession>A0A6L5YPX3</accession>
<dbReference type="EMBL" id="VUNI01000006">
    <property type="protein sequence ID" value="MST74450.1"/>
    <property type="molecule type" value="Genomic_DNA"/>
</dbReference>
<dbReference type="SMART" id="SM00387">
    <property type="entry name" value="HATPase_c"/>
    <property type="match status" value="1"/>
</dbReference>
<dbReference type="Pfam" id="PF02518">
    <property type="entry name" value="HATPase_c"/>
    <property type="match status" value="1"/>
</dbReference>